<evidence type="ECO:0000256" key="1">
    <source>
        <dbReference type="ARBA" id="ARBA00022679"/>
    </source>
</evidence>
<feature type="domain" description="GGDEF" evidence="5">
    <location>
        <begin position="355"/>
        <end position="492"/>
    </location>
</feature>
<dbReference type="PANTHER" id="PTHR45138:SF9">
    <property type="entry name" value="DIGUANYLATE CYCLASE DGCM-RELATED"/>
    <property type="match status" value="1"/>
</dbReference>
<comment type="caution">
    <text evidence="6">The sequence shown here is derived from an EMBL/GenBank/DDBJ whole genome shotgun (WGS) entry which is preliminary data.</text>
</comment>
<dbReference type="InterPro" id="IPR043128">
    <property type="entry name" value="Rev_trsase/Diguanyl_cyclase"/>
</dbReference>
<dbReference type="Pfam" id="PF00990">
    <property type="entry name" value="GGDEF"/>
    <property type="match status" value="1"/>
</dbReference>
<keyword evidence="2" id="KW-0418">Kinase</keyword>
<keyword evidence="7" id="KW-1185">Reference proteome</keyword>
<dbReference type="CDD" id="cd19920">
    <property type="entry name" value="REC_PA4781-like"/>
    <property type="match status" value="1"/>
</dbReference>
<dbReference type="PROSITE" id="PS50887">
    <property type="entry name" value="GGDEF"/>
    <property type="match status" value="1"/>
</dbReference>
<dbReference type="FunFam" id="3.30.70.270:FF:000001">
    <property type="entry name" value="Diguanylate cyclase domain protein"/>
    <property type="match status" value="1"/>
</dbReference>
<dbReference type="InterPro" id="IPR029787">
    <property type="entry name" value="Nucleotide_cyclase"/>
</dbReference>
<reference evidence="6" key="2">
    <citation type="submission" date="2020-08" db="EMBL/GenBank/DDBJ databases">
        <authorList>
            <person name="Chen M."/>
            <person name="Teng W."/>
            <person name="Zhao L."/>
            <person name="Hu C."/>
            <person name="Zhou Y."/>
            <person name="Han B."/>
            <person name="Song L."/>
            <person name="Shu W."/>
        </authorList>
    </citation>
    <scope>NUCLEOTIDE SEQUENCE</scope>
    <source>
        <strain evidence="6">FACHB-1375</strain>
    </source>
</reference>
<dbReference type="SMART" id="SM00448">
    <property type="entry name" value="REC"/>
    <property type="match status" value="1"/>
</dbReference>
<dbReference type="InterPro" id="IPR029016">
    <property type="entry name" value="GAF-like_dom_sf"/>
</dbReference>
<dbReference type="AlphaFoldDB" id="A0A926VKR6"/>
<evidence type="ECO:0000256" key="3">
    <source>
        <dbReference type="PROSITE-ProRule" id="PRU00169"/>
    </source>
</evidence>
<dbReference type="Gene3D" id="3.40.50.2300">
    <property type="match status" value="1"/>
</dbReference>
<dbReference type="Gene3D" id="3.30.70.270">
    <property type="match status" value="1"/>
</dbReference>
<feature type="modified residue" description="4-aspartylphosphate" evidence="3">
    <location>
        <position position="61"/>
    </location>
</feature>
<dbReference type="InterPro" id="IPR003018">
    <property type="entry name" value="GAF"/>
</dbReference>
<dbReference type="PROSITE" id="PS50110">
    <property type="entry name" value="RESPONSE_REGULATORY"/>
    <property type="match status" value="1"/>
</dbReference>
<dbReference type="NCBIfam" id="TIGR00254">
    <property type="entry name" value="GGDEF"/>
    <property type="match status" value="1"/>
</dbReference>
<dbReference type="InterPro" id="IPR001789">
    <property type="entry name" value="Sig_transdc_resp-reg_receiver"/>
</dbReference>
<evidence type="ECO:0000259" key="5">
    <source>
        <dbReference type="PROSITE" id="PS50887"/>
    </source>
</evidence>
<dbReference type="PANTHER" id="PTHR45138">
    <property type="entry name" value="REGULATORY COMPONENTS OF SENSORY TRANSDUCTION SYSTEM"/>
    <property type="match status" value="1"/>
</dbReference>
<evidence type="ECO:0000313" key="7">
    <source>
        <dbReference type="Proteomes" id="UP000641646"/>
    </source>
</evidence>
<dbReference type="SUPFAM" id="SSF52172">
    <property type="entry name" value="CheY-like"/>
    <property type="match status" value="1"/>
</dbReference>
<proteinExistence type="predicted"/>
<dbReference type="SMART" id="SM00065">
    <property type="entry name" value="GAF"/>
    <property type="match status" value="1"/>
</dbReference>
<dbReference type="SUPFAM" id="SSF55073">
    <property type="entry name" value="Nucleotide cyclase"/>
    <property type="match status" value="1"/>
</dbReference>
<keyword evidence="3" id="KW-0597">Phosphoprotein</keyword>
<dbReference type="GO" id="GO:0052621">
    <property type="term" value="F:diguanylate cyclase activity"/>
    <property type="evidence" value="ECO:0007669"/>
    <property type="project" value="TreeGrafter"/>
</dbReference>
<name>A0A926VKR6_9CYAN</name>
<dbReference type="InterPro" id="IPR011006">
    <property type="entry name" value="CheY-like_superfamily"/>
</dbReference>
<dbReference type="Pfam" id="PF13185">
    <property type="entry name" value="GAF_2"/>
    <property type="match status" value="1"/>
</dbReference>
<dbReference type="SMART" id="SM00267">
    <property type="entry name" value="GGDEF"/>
    <property type="match status" value="1"/>
</dbReference>
<sequence length="497" mass="55508">MTQGQSFPSKANILVVDDTAENLTLLNQILSNQGYKVRVAPNGKLALKSVLSSPPDLILLDIRMPDMDGYEVCRHLKEDWRTRDIPVIFISAMDAAIDKVNAFTVGGVDYVTKPFEAIEVLARIENQLRSRHFQLELQAQNAQLQFLLTTTQAINSAADVEEALEVILANVCQTIGWDFGEAWMPNAEATTLECRRCWDVSHVHFDKFQHQSETFCFGPGEGLLGRVWQTQKWEWIANISCENHQVFHRAAIASATGIKGALAIPIVFESEVLAVLVFLQKQEIKPDDRSLSLVKAVASQLGSMIQRKKAEAALVQANLELERLANLDGLTQLANRRRFDEYLFQEWQRGAREKQPLSLILLDVDYFKFYNDRYGHQSGDDCLRQIALAARLAAKRPADLVARYGGEEFAAILPNTEAHGALKVAQAMRDRVHQLQLPHPCSQVNNCVTVSLGVASAIPTPDDVPTTLITNADKALYEAKNQGRDRIVLKLGLGRRD</sequence>
<dbReference type="CDD" id="cd01949">
    <property type="entry name" value="GGDEF"/>
    <property type="match status" value="1"/>
</dbReference>
<evidence type="ECO:0000259" key="4">
    <source>
        <dbReference type="PROSITE" id="PS50110"/>
    </source>
</evidence>
<dbReference type="Proteomes" id="UP000641646">
    <property type="component" value="Unassembled WGS sequence"/>
</dbReference>
<dbReference type="InterPro" id="IPR050469">
    <property type="entry name" value="Diguanylate_Cyclase"/>
</dbReference>
<dbReference type="GO" id="GO:0043709">
    <property type="term" value="P:cell adhesion involved in single-species biofilm formation"/>
    <property type="evidence" value="ECO:0007669"/>
    <property type="project" value="TreeGrafter"/>
</dbReference>
<organism evidence="6 7">
    <name type="scientific">Aerosakkonema funiforme FACHB-1375</name>
    <dbReference type="NCBI Taxonomy" id="2949571"/>
    <lineage>
        <taxon>Bacteria</taxon>
        <taxon>Bacillati</taxon>
        <taxon>Cyanobacteriota</taxon>
        <taxon>Cyanophyceae</taxon>
        <taxon>Oscillatoriophycideae</taxon>
        <taxon>Aerosakkonematales</taxon>
        <taxon>Aerosakkonemataceae</taxon>
        <taxon>Aerosakkonema</taxon>
    </lineage>
</organism>
<accession>A0A926VKR6</accession>
<dbReference type="RefSeq" id="WP_190473882.1">
    <property type="nucleotide sequence ID" value="NZ_JACJPW010000125.1"/>
</dbReference>
<evidence type="ECO:0000313" key="6">
    <source>
        <dbReference type="EMBL" id="MBD2185503.1"/>
    </source>
</evidence>
<keyword evidence="1" id="KW-0808">Transferase</keyword>
<dbReference type="GO" id="GO:0000160">
    <property type="term" value="P:phosphorelay signal transduction system"/>
    <property type="evidence" value="ECO:0007669"/>
    <property type="project" value="InterPro"/>
</dbReference>
<protein>
    <submittedName>
        <fullName evidence="6">Diguanylate cyclase</fullName>
    </submittedName>
</protein>
<dbReference type="Gene3D" id="3.30.450.40">
    <property type="match status" value="1"/>
</dbReference>
<feature type="domain" description="Response regulatory" evidence="4">
    <location>
        <begin position="12"/>
        <end position="128"/>
    </location>
</feature>
<dbReference type="EMBL" id="JACJPW010000125">
    <property type="protein sequence ID" value="MBD2185503.1"/>
    <property type="molecule type" value="Genomic_DNA"/>
</dbReference>
<reference evidence="6" key="1">
    <citation type="journal article" date="2015" name="ISME J.">
        <title>Draft Genome Sequence of Streptomyces incarnatus NRRL8089, which Produces the Nucleoside Antibiotic Sinefungin.</title>
        <authorList>
            <person name="Oshima K."/>
            <person name="Hattori M."/>
            <person name="Shimizu H."/>
            <person name="Fukuda K."/>
            <person name="Nemoto M."/>
            <person name="Inagaki K."/>
            <person name="Tamura T."/>
        </authorList>
    </citation>
    <scope>NUCLEOTIDE SEQUENCE</scope>
    <source>
        <strain evidence="6">FACHB-1375</strain>
    </source>
</reference>
<dbReference type="Gene3D" id="6.10.250.690">
    <property type="match status" value="1"/>
</dbReference>
<dbReference type="SUPFAM" id="SSF55781">
    <property type="entry name" value="GAF domain-like"/>
    <property type="match status" value="1"/>
</dbReference>
<evidence type="ECO:0000256" key="2">
    <source>
        <dbReference type="ARBA" id="ARBA00022777"/>
    </source>
</evidence>
<gene>
    <name evidence="6" type="ORF">H6G03_31275</name>
</gene>
<dbReference type="GO" id="GO:1902201">
    <property type="term" value="P:negative regulation of bacterial-type flagellum-dependent cell motility"/>
    <property type="evidence" value="ECO:0007669"/>
    <property type="project" value="TreeGrafter"/>
</dbReference>
<dbReference type="Pfam" id="PF00072">
    <property type="entry name" value="Response_reg"/>
    <property type="match status" value="1"/>
</dbReference>
<dbReference type="GO" id="GO:0016301">
    <property type="term" value="F:kinase activity"/>
    <property type="evidence" value="ECO:0007669"/>
    <property type="project" value="UniProtKB-KW"/>
</dbReference>
<dbReference type="InterPro" id="IPR000160">
    <property type="entry name" value="GGDEF_dom"/>
</dbReference>
<dbReference type="GO" id="GO:0005886">
    <property type="term" value="C:plasma membrane"/>
    <property type="evidence" value="ECO:0007669"/>
    <property type="project" value="TreeGrafter"/>
</dbReference>